<keyword evidence="4 7" id="KW-1133">Transmembrane helix</keyword>
<evidence type="ECO:0000256" key="7">
    <source>
        <dbReference type="SAM" id="Phobius"/>
    </source>
</evidence>
<feature type="transmembrane region" description="Helical" evidence="7">
    <location>
        <begin position="45"/>
        <end position="66"/>
    </location>
</feature>
<dbReference type="PANTHER" id="PTHR16932">
    <property type="entry name" value="INTERFERON ALPHA-INDUCIBLE PROTEIN 27"/>
    <property type="match status" value="1"/>
</dbReference>
<comment type="similarity">
    <text evidence="2">Belongs to the IFI6/IFI27 family.</text>
</comment>
<comment type="caution">
    <text evidence="8">The sequence shown here is derived from an EMBL/GenBank/DDBJ whole genome shotgun (WGS) entry which is preliminary data.</text>
</comment>
<dbReference type="EMBL" id="JAULSR010000001">
    <property type="protein sequence ID" value="KAK0636470.1"/>
    <property type="molecule type" value="Genomic_DNA"/>
</dbReference>
<dbReference type="Proteomes" id="UP001174934">
    <property type="component" value="Unassembled WGS sequence"/>
</dbReference>
<evidence type="ECO:0000256" key="3">
    <source>
        <dbReference type="ARBA" id="ARBA00022692"/>
    </source>
</evidence>
<evidence type="ECO:0000313" key="9">
    <source>
        <dbReference type="Proteomes" id="UP001174934"/>
    </source>
</evidence>
<proteinExistence type="inferred from homology"/>
<dbReference type="InterPro" id="IPR009311">
    <property type="entry name" value="IFI6/IFI27-like"/>
</dbReference>
<evidence type="ECO:0000256" key="1">
    <source>
        <dbReference type="ARBA" id="ARBA00004141"/>
    </source>
</evidence>
<gene>
    <name evidence="8" type="ORF">B0T17DRAFT_519208</name>
</gene>
<keyword evidence="3 7" id="KW-0812">Transmembrane</keyword>
<dbReference type="Gene3D" id="6.10.110.10">
    <property type="match status" value="1"/>
</dbReference>
<keyword evidence="9" id="KW-1185">Reference proteome</keyword>
<keyword evidence="5 7" id="KW-0472">Membrane</keyword>
<evidence type="ECO:0000256" key="2">
    <source>
        <dbReference type="ARBA" id="ARBA00007262"/>
    </source>
</evidence>
<sequence>MSAALSKAAQWAGKNPGTAACAVVGAGGVAIVASPAILMSPLLGLAGFGANGVIGGSIAAGIQAMIGNVAAGSAFATLTSAGMGGYGAATVAAVGQAAGVSAIAGAGVGIALKEKKNDGDEGEEEVNGVDGDGPDDDKDDGNAVVNKP</sequence>
<organism evidence="8 9">
    <name type="scientific">Bombardia bombarda</name>
    <dbReference type="NCBI Taxonomy" id="252184"/>
    <lineage>
        <taxon>Eukaryota</taxon>
        <taxon>Fungi</taxon>
        <taxon>Dikarya</taxon>
        <taxon>Ascomycota</taxon>
        <taxon>Pezizomycotina</taxon>
        <taxon>Sordariomycetes</taxon>
        <taxon>Sordariomycetidae</taxon>
        <taxon>Sordariales</taxon>
        <taxon>Lasiosphaeriaceae</taxon>
        <taxon>Bombardia</taxon>
    </lineage>
</organism>
<evidence type="ECO:0000256" key="4">
    <source>
        <dbReference type="ARBA" id="ARBA00022989"/>
    </source>
</evidence>
<feature type="transmembrane region" description="Helical" evidence="7">
    <location>
        <begin position="86"/>
        <end position="112"/>
    </location>
</feature>
<reference evidence="8" key="1">
    <citation type="submission" date="2023-06" db="EMBL/GenBank/DDBJ databases">
        <title>Genome-scale phylogeny and comparative genomics of the fungal order Sordariales.</title>
        <authorList>
            <consortium name="Lawrence Berkeley National Laboratory"/>
            <person name="Hensen N."/>
            <person name="Bonometti L."/>
            <person name="Westerberg I."/>
            <person name="Brannstrom I.O."/>
            <person name="Guillou S."/>
            <person name="Cros-Aarteil S."/>
            <person name="Calhoun S."/>
            <person name="Haridas S."/>
            <person name="Kuo A."/>
            <person name="Mondo S."/>
            <person name="Pangilinan J."/>
            <person name="Riley R."/>
            <person name="LaButti K."/>
            <person name="Andreopoulos B."/>
            <person name="Lipzen A."/>
            <person name="Chen C."/>
            <person name="Yanf M."/>
            <person name="Daum C."/>
            <person name="Ng V."/>
            <person name="Clum A."/>
            <person name="Steindorff A."/>
            <person name="Ohm R."/>
            <person name="Martin F."/>
            <person name="Silar P."/>
            <person name="Natvig D."/>
            <person name="Lalanne C."/>
            <person name="Gautier V."/>
            <person name="Ament-velasquez S.L."/>
            <person name="Kruys A."/>
            <person name="Hutchinson M.I."/>
            <person name="Powell A.J."/>
            <person name="Barry K."/>
            <person name="Miller A.N."/>
            <person name="Grigoriev I.V."/>
            <person name="Debuchy R."/>
            <person name="Gladieux P."/>
            <person name="Thoren M.H."/>
            <person name="Johannesson H."/>
        </authorList>
    </citation>
    <scope>NUCLEOTIDE SEQUENCE</scope>
    <source>
        <strain evidence="8">SMH3391-2</strain>
    </source>
</reference>
<feature type="transmembrane region" description="Helical" evidence="7">
    <location>
        <begin position="17"/>
        <end position="38"/>
    </location>
</feature>
<dbReference type="GO" id="GO:0016020">
    <property type="term" value="C:membrane"/>
    <property type="evidence" value="ECO:0007669"/>
    <property type="project" value="UniProtKB-SubCell"/>
</dbReference>
<evidence type="ECO:0000256" key="6">
    <source>
        <dbReference type="SAM" id="MobiDB-lite"/>
    </source>
</evidence>
<dbReference type="InterPro" id="IPR038213">
    <property type="entry name" value="IFI6/IFI27-like_sf"/>
</dbReference>
<name>A0AA40CFK3_9PEZI</name>
<comment type="subcellular location">
    <subcellularLocation>
        <location evidence="1">Membrane</location>
        <topology evidence="1">Multi-pass membrane protein</topology>
    </subcellularLocation>
</comment>
<feature type="region of interest" description="Disordered" evidence="6">
    <location>
        <begin position="114"/>
        <end position="148"/>
    </location>
</feature>
<dbReference type="AlphaFoldDB" id="A0AA40CFK3"/>
<evidence type="ECO:0000256" key="5">
    <source>
        <dbReference type="ARBA" id="ARBA00023136"/>
    </source>
</evidence>
<dbReference type="Pfam" id="PF06140">
    <property type="entry name" value="Ifi-6-16"/>
    <property type="match status" value="1"/>
</dbReference>
<protein>
    <submittedName>
        <fullName evidence="8">Uncharacterized protein</fullName>
    </submittedName>
</protein>
<dbReference type="PANTHER" id="PTHR16932:SF18">
    <property type="entry name" value="INTERFERON, ALPHA-INDUCIBLE PROTEIN 27-LIKE 2"/>
    <property type="match status" value="1"/>
</dbReference>
<accession>A0AA40CFK3</accession>
<feature type="compositionally biased region" description="Acidic residues" evidence="6">
    <location>
        <begin position="120"/>
        <end position="139"/>
    </location>
</feature>
<evidence type="ECO:0000313" key="8">
    <source>
        <dbReference type="EMBL" id="KAK0636470.1"/>
    </source>
</evidence>